<evidence type="ECO:0000256" key="6">
    <source>
        <dbReference type="PROSITE-ProRule" id="PRU10007"/>
    </source>
</evidence>
<dbReference type="RefSeq" id="WP_149295728.1">
    <property type="nucleotide sequence ID" value="NZ_CP043473.1"/>
</dbReference>
<evidence type="ECO:0000256" key="4">
    <source>
        <dbReference type="PIRNR" id="PIRNR036492"/>
    </source>
</evidence>
<dbReference type="PROSITE" id="PS00070">
    <property type="entry name" value="ALDEHYDE_DEHYDR_CYS"/>
    <property type="match status" value="1"/>
</dbReference>
<dbReference type="GO" id="GO:0006081">
    <property type="term" value="P:aldehyde metabolic process"/>
    <property type="evidence" value="ECO:0007669"/>
    <property type="project" value="InterPro"/>
</dbReference>
<dbReference type="CDD" id="cd07133">
    <property type="entry name" value="ALDH_CALDH_CalB"/>
    <property type="match status" value="1"/>
</dbReference>
<reference evidence="9 10" key="1">
    <citation type="submission" date="2019-08" db="EMBL/GenBank/DDBJ databases">
        <title>Chromobacterium paludis, a novel bacterium isolated from a Maryland marsh pond.</title>
        <authorList>
            <person name="Blackburn M.B."/>
            <person name="Gundersen-Rindal D.E."/>
        </authorList>
    </citation>
    <scope>NUCLEOTIDE SEQUENCE [LARGE SCALE GENOMIC DNA]</scope>
    <source>
        <strain evidence="10">IIBBL 257-1</strain>
    </source>
</reference>
<dbReference type="EMBL" id="CP043473">
    <property type="protein sequence ID" value="QEL55363.1"/>
    <property type="molecule type" value="Genomic_DNA"/>
</dbReference>
<feature type="active site" evidence="5">
    <location>
        <position position="255"/>
    </location>
</feature>
<keyword evidence="2 4" id="KW-0560">Oxidoreductase</keyword>
<dbReference type="InterPro" id="IPR016161">
    <property type="entry name" value="Ald_DH/histidinol_DH"/>
</dbReference>
<evidence type="ECO:0000256" key="1">
    <source>
        <dbReference type="ARBA" id="ARBA00009986"/>
    </source>
</evidence>
<dbReference type="PROSITE" id="PS00687">
    <property type="entry name" value="ALDEHYDE_DEHYDR_GLU"/>
    <property type="match status" value="1"/>
</dbReference>
<dbReference type="InterPro" id="IPR015590">
    <property type="entry name" value="Aldehyde_DH_dom"/>
</dbReference>
<dbReference type="InterPro" id="IPR016160">
    <property type="entry name" value="Ald_DH_CS_CYS"/>
</dbReference>
<evidence type="ECO:0000256" key="3">
    <source>
        <dbReference type="ARBA" id="ARBA00023027"/>
    </source>
</evidence>
<keyword evidence="10" id="KW-1185">Reference proteome</keyword>
<dbReference type="InterPro" id="IPR029510">
    <property type="entry name" value="Ald_DH_CS_GLU"/>
</dbReference>
<accession>A0A5C1DFP9</accession>
<dbReference type="InterPro" id="IPR016162">
    <property type="entry name" value="Ald_DH_N"/>
</dbReference>
<evidence type="ECO:0000259" key="8">
    <source>
        <dbReference type="Pfam" id="PF00171"/>
    </source>
</evidence>
<dbReference type="KEGG" id="chrm:FYK34_07200"/>
<dbReference type="PIRSF" id="PIRSF036492">
    <property type="entry name" value="ALDH"/>
    <property type="match status" value="1"/>
</dbReference>
<evidence type="ECO:0000313" key="10">
    <source>
        <dbReference type="Proteomes" id="UP000322079"/>
    </source>
</evidence>
<evidence type="ECO:0000256" key="2">
    <source>
        <dbReference type="ARBA" id="ARBA00023002"/>
    </source>
</evidence>
<feature type="domain" description="Aldehyde dehydrogenase" evidence="8">
    <location>
        <begin position="33"/>
        <end position="445"/>
    </location>
</feature>
<dbReference type="PANTHER" id="PTHR43570">
    <property type="entry name" value="ALDEHYDE DEHYDROGENASE"/>
    <property type="match status" value="1"/>
</dbReference>
<dbReference type="InterPro" id="IPR016163">
    <property type="entry name" value="Ald_DH_C"/>
</dbReference>
<dbReference type="AlphaFoldDB" id="A0A5C1DFP9"/>
<dbReference type="SUPFAM" id="SSF53720">
    <property type="entry name" value="ALDH-like"/>
    <property type="match status" value="1"/>
</dbReference>
<dbReference type="Gene3D" id="3.40.309.10">
    <property type="entry name" value="Aldehyde Dehydrogenase, Chain A, domain 2"/>
    <property type="match status" value="1"/>
</dbReference>
<evidence type="ECO:0000256" key="5">
    <source>
        <dbReference type="PIRSR" id="PIRSR036492-1"/>
    </source>
</evidence>
<dbReference type="GO" id="GO:0004029">
    <property type="term" value="F:aldehyde dehydrogenase (NAD+) activity"/>
    <property type="evidence" value="ECO:0007669"/>
    <property type="project" value="TreeGrafter"/>
</dbReference>
<dbReference type="PANTHER" id="PTHR43570:SF20">
    <property type="entry name" value="ALDEHYDE DEHYDROGENASE ALDX-RELATED"/>
    <property type="match status" value="1"/>
</dbReference>
<gene>
    <name evidence="9" type="ORF">FYK34_07200</name>
</gene>
<dbReference type="Pfam" id="PF00171">
    <property type="entry name" value="Aldedh"/>
    <property type="match status" value="1"/>
</dbReference>
<protein>
    <recommendedName>
        <fullName evidence="4">Aldehyde dehydrogenase</fullName>
    </recommendedName>
</protein>
<dbReference type="InterPro" id="IPR012394">
    <property type="entry name" value="Aldehyde_DH_NAD(P)"/>
</dbReference>
<name>A0A5C1DFP9_9NEIS</name>
<proteinExistence type="inferred from homology"/>
<dbReference type="GO" id="GO:0005737">
    <property type="term" value="C:cytoplasm"/>
    <property type="evidence" value="ECO:0007669"/>
    <property type="project" value="TreeGrafter"/>
</dbReference>
<comment type="similarity">
    <text evidence="1 4 7">Belongs to the aldehyde dehydrogenase family.</text>
</comment>
<evidence type="ECO:0000256" key="7">
    <source>
        <dbReference type="RuleBase" id="RU003345"/>
    </source>
</evidence>
<sequence>MDAIKMPAGEEAALLEGYARLRALARATPYPAADTRRGWLAALERLMQENRQALIDAVSRDFGHRSAVETRLAELFPSLEGARHARRHVKAWMKPRRRGVSIWFQPASASVLPQPLGVVGVVVPWNYPLFLSFGPIAAALAAGNRVMVKMSEYTPETGELLQRLARQYFGDDLLQVVNGGPELAQAFTRLPFDHLLFTGSTAVGRHVMRAAADNLTPVTLELGGKSPALVARGADLRRAAEAIVAGKLLNAGQTCVAPDYVLVNDKDGETLLAEIRAAAARLYPTLAANPDYSAIVNERHYRRLRSWLDAACQAGAAIEEVNPAGEALEAVRKLPLTLALDCPDDCELMREEIFGPILPVVRYGKFDEALDYINARPRPLALYVFDDDALRIERVLKETVSGGVSVNDTLLHVVQENLPFGGVGPSGMGHYHGYEGFLTFSKLKPVFRQSRLAGTWLTRPPYGKLVEFMLKLMLRR</sequence>
<organism evidence="9 10">
    <name type="scientific">Chromobacterium paludis</name>
    <dbReference type="NCBI Taxonomy" id="2605945"/>
    <lineage>
        <taxon>Bacteria</taxon>
        <taxon>Pseudomonadati</taxon>
        <taxon>Pseudomonadota</taxon>
        <taxon>Betaproteobacteria</taxon>
        <taxon>Neisseriales</taxon>
        <taxon>Chromobacteriaceae</taxon>
        <taxon>Chromobacterium</taxon>
    </lineage>
</organism>
<dbReference type="Gene3D" id="3.40.605.10">
    <property type="entry name" value="Aldehyde Dehydrogenase, Chain A, domain 1"/>
    <property type="match status" value="1"/>
</dbReference>
<feature type="active site" evidence="5 6">
    <location>
        <position position="221"/>
    </location>
</feature>
<evidence type="ECO:0000313" key="9">
    <source>
        <dbReference type="EMBL" id="QEL55363.1"/>
    </source>
</evidence>
<keyword evidence="3" id="KW-0520">NAD</keyword>
<dbReference type="Proteomes" id="UP000322079">
    <property type="component" value="Chromosome"/>
</dbReference>